<name>A0A3N1GM01_9ACTN</name>
<accession>A0A3N1GM01</accession>
<gene>
    <name evidence="1" type="ORF">EDD30_4178</name>
</gene>
<comment type="caution">
    <text evidence="1">The sequence shown here is derived from an EMBL/GenBank/DDBJ whole genome shotgun (WGS) entry which is preliminary data.</text>
</comment>
<dbReference type="Proteomes" id="UP000271683">
    <property type="component" value="Unassembled WGS sequence"/>
</dbReference>
<proteinExistence type="predicted"/>
<dbReference type="AlphaFoldDB" id="A0A3N1GM01"/>
<protein>
    <submittedName>
        <fullName evidence="1">Uncharacterized protein</fullName>
    </submittedName>
</protein>
<organism evidence="1 2">
    <name type="scientific">Couchioplanes caeruleus</name>
    <dbReference type="NCBI Taxonomy" id="56438"/>
    <lineage>
        <taxon>Bacteria</taxon>
        <taxon>Bacillati</taxon>
        <taxon>Actinomycetota</taxon>
        <taxon>Actinomycetes</taxon>
        <taxon>Micromonosporales</taxon>
        <taxon>Micromonosporaceae</taxon>
        <taxon>Couchioplanes</taxon>
    </lineage>
</organism>
<sequence length="114" mass="11813">MRRWSSRGLQFPVRAPGFAETSGILAEPKDDDVLVLGQPLRVSGGDGVADVFLLEEGGPGYEDSVADAGHQSDAFLDQFQPGGFSGGDDHAGDVDEFAMAPVRAGGDHQVSAGP</sequence>
<dbReference type="EMBL" id="RJKL01000001">
    <property type="protein sequence ID" value="ROP31283.1"/>
    <property type="molecule type" value="Genomic_DNA"/>
</dbReference>
<evidence type="ECO:0000313" key="1">
    <source>
        <dbReference type="EMBL" id="ROP31283.1"/>
    </source>
</evidence>
<reference evidence="1 2" key="1">
    <citation type="submission" date="2018-11" db="EMBL/GenBank/DDBJ databases">
        <title>Sequencing the genomes of 1000 actinobacteria strains.</title>
        <authorList>
            <person name="Klenk H.-P."/>
        </authorList>
    </citation>
    <scope>NUCLEOTIDE SEQUENCE [LARGE SCALE GENOMIC DNA]</scope>
    <source>
        <strain evidence="1 2">DSM 43634</strain>
    </source>
</reference>
<evidence type="ECO:0000313" key="2">
    <source>
        <dbReference type="Proteomes" id="UP000271683"/>
    </source>
</evidence>